<sequence>MTYPIAQVRLAEGPVLDLDLVPRLELGDEQIPILSRRLTVGAPVMFAIPPTSVETGTQLAAYLLAQAGTSSYYFLDLAVSPRPDKAELFTDLGVGVQLACDAAAPNQPIAWSLSPMRSATSVPVRRTVGITVKAVIVEPKMERQTEVNREEDFVVAYGLRESSFEWRYRASQRRGLDGILQMQAVIQAPAGFDVRADVVVAATLQLPGYGFGRRRYRADLPAQVRSVVGSDRSQSTPIVAIESATST</sequence>
<reference evidence="1 2" key="1">
    <citation type="submission" date="2017-09" db="EMBL/GenBank/DDBJ databases">
        <authorList>
            <person name="Ehlers B."/>
            <person name="Leendertz F.H."/>
        </authorList>
    </citation>
    <scope>NUCLEOTIDE SEQUENCE [LARGE SCALE GENOMIC DNA]</scope>
    <source>
        <strain evidence="1 2">CGMCC 4.6857</strain>
    </source>
</reference>
<gene>
    <name evidence="1" type="ORF">SAMN05421748_102406</name>
</gene>
<dbReference type="EMBL" id="OBDY01000002">
    <property type="protein sequence ID" value="SNY25774.1"/>
    <property type="molecule type" value="Genomic_DNA"/>
</dbReference>
<protein>
    <submittedName>
        <fullName evidence="1">Uncharacterized protein</fullName>
    </submittedName>
</protein>
<evidence type="ECO:0000313" key="2">
    <source>
        <dbReference type="Proteomes" id="UP000219612"/>
    </source>
</evidence>
<name>A0A285GRB3_9ACTN</name>
<dbReference type="AlphaFoldDB" id="A0A285GRB3"/>
<dbReference type="Proteomes" id="UP000219612">
    <property type="component" value="Unassembled WGS sequence"/>
</dbReference>
<accession>A0A285GRB3</accession>
<keyword evidence="2" id="KW-1185">Reference proteome</keyword>
<dbReference type="OrthoDB" id="4115692at2"/>
<proteinExistence type="predicted"/>
<evidence type="ECO:0000313" key="1">
    <source>
        <dbReference type="EMBL" id="SNY25774.1"/>
    </source>
</evidence>
<dbReference type="RefSeq" id="WP_143234479.1">
    <property type="nucleotide sequence ID" value="NZ_OBDY01000002.1"/>
</dbReference>
<organism evidence="1 2">
    <name type="scientific">Paractinoplanes atraurantiacus</name>
    <dbReference type="NCBI Taxonomy" id="1036182"/>
    <lineage>
        <taxon>Bacteria</taxon>
        <taxon>Bacillati</taxon>
        <taxon>Actinomycetota</taxon>
        <taxon>Actinomycetes</taxon>
        <taxon>Micromonosporales</taxon>
        <taxon>Micromonosporaceae</taxon>
        <taxon>Paractinoplanes</taxon>
    </lineage>
</organism>